<dbReference type="Gene3D" id="3.40.30.10">
    <property type="entry name" value="Glutaredoxin"/>
    <property type="match status" value="1"/>
</dbReference>
<dbReference type="AlphaFoldDB" id="A0A9P8I3N6"/>
<reference evidence="5" key="1">
    <citation type="submission" date="2021-03" db="EMBL/GenBank/DDBJ databases">
        <title>Comparative genomics and phylogenomic investigation of the class Geoglossomycetes provide insights into ecological specialization and systematics.</title>
        <authorList>
            <person name="Melie T."/>
            <person name="Pirro S."/>
            <person name="Miller A.N."/>
            <person name="Quandt A."/>
        </authorList>
    </citation>
    <scope>NUCLEOTIDE SEQUENCE</scope>
    <source>
        <strain evidence="5">GBOQ0MN5Z8</strain>
    </source>
</reference>
<dbReference type="CDD" id="cd02947">
    <property type="entry name" value="TRX_family"/>
    <property type="match status" value="1"/>
</dbReference>
<evidence type="ECO:0000259" key="4">
    <source>
        <dbReference type="Pfam" id="PF00085"/>
    </source>
</evidence>
<dbReference type="EMBL" id="JAGHQL010000271">
    <property type="protein sequence ID" value="KAH0534112.1"/>
    <property type="molecule type" value="Genomic_DNA"/>
</dbReference>
<comment type="caution">
    <text evidence="5">The sequence shown here is derived from an EMBL/GenBank/DDBJ whole genome shotgun (WGS) entry which is preliminary data.</text>
</comment>
<evidence type="ECO:0000313" key="5">
    <source>
        <dbReference type="EMBL" id="KAH0534112.1"/>
    </source>
</evidence>
<gene>
    <name evidence="5" type="ORF">FGG08_007286</name>
</gene>
<accession>A0A9P8I3N6</accession>
<keyword evidence="2" id="KW-1015">Disulfide bond</keyword>
<dbReference type="InterPro" id="IPR013766">
    <property type="entry name" value="Thioredoxin_domain"/>
</dbReference>
<name>A0A9P8I3N6_9PEZI</name>
<dbReference type="InterPro" id="IPR036249">
    <property type="entry name" value="Thioredoxin-like_sf"/>
</dbReference>
<feature type="region of interest" description="Disordered" evidence="3">
    <location>
        <begin position="77"/>
        <end position="97"/>
    </location>
</feature>
<proteinExistence type="inferred from homology"/>
<evidence type="ECO:0000256" key="3">
    <source>
        <dbReference type="SAM" id="MobiDB-lite"/>
    </source>
</evidence>
<comment type="similarity">
    <text evidence="1">Belongs to the thioredoxin family.</text>
</comment>
<dbReference type="Proteomes" id="UP000698800">
    <property type="component" value="Unassembled WGS sequence"/>
</dbReference>
<keyword evidence="6" id="KW-1185">Reference proteome</keyword>
<organism evidence="5 6">
    <name type="scientific">Glutinoglossum americanum</name>
    <dbReference type="NCBI Taxonomy" id="1670608"/>
    <lineage>
        <taxon>Eukaryota</taxon>
        <taxon>Fungi</taxon>
        <taxon>Dikarya</taxon>
        <taxon>Ascomycota</taxon>
        <taxon>Pezizomycotina</taxon>
        <taxon>Geoglossomycetes</taxon>
        <taxon>Geoglossales</taxon>
        <taxon>Geoglossaceae</taxon>
        <taxon>Glutinoglossum</taxon>
    </lineage>
</organism>
<evidence type="ECO:0000313" key="6">
    <source>
        <dbReference type="Proteomes" id="UP000698800"/>
    </source>
</evidence>
<evidence type="ECO:0000256" key="1">
    <source>
        <dbReference type="ARBA" id="ARBA00008987"/>
    </source>
</evidence>
<sequence length="97" mass="10843">MGVHDFETKSEFEAKVFNTEDDKLMVLDCFATWLDVDQIPDAAKELGIRGMPSFMFFRNGDKIDEVVGANPAAIENRIKKHTGRDDEEKPAAPAAQN</sequence>
<protein>
    <recommendedName>
        <fullName evidence="4">Thioredoxin domain-containing protein</fullName>
    </recommendedName>
</protein>
<dbReference type="PANTHER" id="PTHR46115">
    <property type="entry name" value="THIOREDOXIN-LIKE PROTEIN 1"/>
    <property type="match status" value="1"/>
</dbReference>
<feature type="domain" description="Thioredoxin" evidence="4">
    <location>
        <begin position="34"/>
        <end position="79"/>
    </location>
</feature>
<dbReference type="Pfam" id="PF00085">
    <property type="entry name" value="Thioredoxin"/>
    <property type="match status" value="1"/>
</dbReference>
<dbReference type="SUPFAM" id="SSF52833">
    <property type="entry name" value="Thioredoxin-like"/>
    <property type="match status" value="1"/>
</dbReference>
<dbReference type="OrthoDB" id="10263751at2759"/>
<evidence type="ECO:0000256" key="2">
    <source>
        <dbReference type="ARBA" id="ARBA00023157"/>
    </source>
</evidence>